<dbReference type="Proteomes" id="UP000237798">
    <property type="component" value="Unassembled WGS sequence"/>
</dbReference>
<protein>
    <submittedName>
        <fullName evidence="2">ParB-like nuclease domain protein</fullName>
    </submittedName>
</protein>
<feature type="domain" description="ParB-like N-terminal" evidence="1">
    <location>
        <begin position="34"/>
        <end position="125"/>
    </location>
</feature>
<comment type="caution">
    <text evidence="2">The sequence shown here is derived from an EMBL/GenBank/DDBJ whole genome shotgun (WGS) entry which is preliminary data.</text>
</comment>
<dbReference type="InterPro" id="IPR003115">
    <property type="entry name" value="ParB_N"/>
</dbReference>
<dbReference type="SUPFAM" id="SSF110849">
    <property type="entry name" value="ParB/Sulfiredoxin"/>
    <property type="match status" value="1"/>
</dbReference>
<dbReference type="InterPro" id="IPR036086">
    <property type="entry name" value="ParB/Sulfiredoxin_sf"/>
</dbReference>
<sequence length="194" mass="22304">MREIKTSLGIFKIPDTPTIKTKKGVLKLPVMAPILVPTELVQANNYNPNHVDDNNMRLLETSILENGFTFAIVTVWDPDIEKFVIVDGFHREEILKFWLECEEIPIVVLEQDIAQRLAATVQFNRARGVHQVDLMGDLVKSLFEQGQDDQEIAKQLGMEPEEVFRLKQITGIAELFKNQKYSKAWEMHEVNENV</sequence>
<dbReference type="OrthoDB" id="4536617at2"/>
<dbReference type="Gene3D" id="3.90.1530.10">
    <property type="entry name" value="Conserved hypothetical protein from pyrococcus furiosus pfu- 392566-001, ParB domain"/>
    <property type="match status" value="1"/>
</dbReference>
<evidence type="ECO:0000313" key="2">
    <source>
        <dbReference type="EMBL" id="PRR85509.1"/>
    </source>
</evidence>
<keyword evidence="3" id="KW-1185">Reference proteome</keyword>
<gene>
    <name evidence="2" type="ORF">CLLU_14300</name>
</gene>
<organism evidence="2 3">
    <name type="scientific">Clostridium luticellarii</name>
    <dbReference type="NCBI Taxonomy" id="1691940"/>
    <lineage>
        <taxon>Bacteria</taxon>
        <taxon>Bacillati</taxon>
        <taxon>Bacillota</taxon>
        <taxon>Clostridia</taxon>
        <taxon>Eubacteriales</taxon>
        <taxon>Clostridiaceae</taxon>
        <taxon>Clostridium</taxon>
    </lineage>
</organism>
<accession>A0A2T0BNQ0</accession>
<evidence type="ECO:0000313" key="3">
    <source>
        <dbReference type="Proteomes" id="UP000237798"/>
    </source>
</evidence>
<dbReference type="RefSeq" id="WP_106009012.1">
    <property type="nucleotide sequence ID" value="NZ_PVXP01000015.1"/>
</dbReference>
<reference evidence="2 3" key="1">
    <citation type="submission" date="2018-03" db="EMBL/GenBank/DDBJ databases">
        <title>Genome sequence of Clostridium luticellarii DSM 29923.</title>
        <authorList>
            <person name="Poehlein A."/>
            <person name="Daniel R."/>
        </authorList>
    </citation>
    <scope>NUCLEOTIDE SEQUENCE [LARGE SCALE GENOMIC DNA]</scope>
    <source>
        <strain evidence="2 3">DSM 29923</strain>
    </source>
</reference>
<evidence type="ECO:0000259" key="1">
    <source>
        <dbReference type="SMART" id="SM00470"/>
    </source>
</evidence>
<proteinExistence type="predicted"/>
<dbReference type="SMART" id="SM00470">
    <property type="entry name" value="ParB"/>
    <property type="match status" value="1"/>
</dbReference>
<name>A0A2T0BNQ0_9CLOT</name>
<dbReference type="EMBL" id="PVXP01000015">
    <property type="protein sequence ID" value="PRR85509.1"/>
    <property type="molecule type" value="Genomic_DNA"/>
</dbReference>
<dbReference type="AlphaFoldDB" id="A0A2T0BNQ0"/>